<reference evidence="2" key="1">
    <citation type="submission" date="2023-06" db="EMBL/GenBank/DDBJ databases">
        <title>Conoideocrella luteorostrata (Hypocreales: Clavicipitaceae), a potential biocontrol fungus for elongate hemlock scale in United States Christmas tree production areas.</title>
        <authorList>
            <person name="Barrett H."/>
            <person name="Lovett B."/>
            <person name="Macias A.M."/>
            <person name="Stajich J.E."/>
            <person name="Kasson M.T."/>
        </authorList>
    </citation>
    <scope>NUCLEOTIDE SEQUENCE</scope>
    <source>
        <strain evidence="2">ARSEF 14590</strain>
    </source>
</reference>
<protein>
    <submittedName>
        <fullName evidence="2">Uncharacterized protein</fullName>
    </submittedName>
</protein>
<evidence type="ECO:0000256" key="1">
    <source>
        <dbReference type="SAM" id="MobiDB-lite"/>
    </source>
</evidence>
<evidence type="ECO:0000313" key="3">
    <source>
        <dbReference type="Proteomes" id="UP001251528"/>
    </source>
</evidence>
<dbReference type="EMBL" id="JASWJB010000665">
    <property type="protein sequence ID" value="KAK2589479.1"/>
    <property type="molecule type" value="Genomic_DNA"/>
</dbReference>
<comment type="caution">
    <text evidence="2">The sequence shown here is derived from an EMBL/GenBank/DDBJ whole genome shotgun (WGS) entry which is preliminary data.</text>
</comment>
<feature type="region of interest" description="Disordered" evidence="1">
    <location>
        <begin position="125"/>
        <end position="187"/>
    </location>
</feature>
<dbReference type="Proteomes" id="UP001251528">
    <property type="component" value="Unassembled WGS sequence"/>
</dbReference>
<name>A0AAJ0CAF2_9HYPO</name>
<accession>A0AAJ0CAF2</accession>
<gene>
    <name evidence="2" type="ORF">QQS21_012845</name>
</gene>
<organism evidence="2 3">
    <name type="scientific">Conoideocrella luteorostrata</name>
    <dbReference type="NCBI Taxonomy" id="1105319"/>
    <lineage>
        <taxon>Eukaryota</taxon>
        <taxon>Fungi</taxon>
        <taxon>Dikarya</taxon>
        <taxon>Ascomycota</taxon>
        <taxon>Pezizomycotina</taxon>
        <taxon>Sordariomycetes</taxon>
        <taxon>Hypocreomycetidae</taxon>
        <taxon>Hypocreales</taxon>
        <taxon>Clavicipitaceae</taxon>
        <taxon>Conoideocrella</taxon>
    </lineage>
</organism>
<sequence>MAPPRENYPTTQEKLQTLSSKEGLSVLSDLKQTELKASTSRWTLRHILAYRLIVQPKKPFLEPLKPDHKSCSYCKNKGPQNLDRDMVGKLLEDVPKSVLLGTERELLKRPGGFFWVSLAQASHLSDSPAPKGPDNAPSPPDSAPSAPVKRKSQEVTRPEFRNTLEEISPGPDSPFLRSTSPQSDTSYVNKDTIEAHRSIPEVISVNLAVDFIRYVLQLCLIQEDDEKEVRARPHPRRGQATIAGHDITFEDDAGISLHLKRPGMWTTENPFMALVEVKRAQNIYVEEGKRRTAIMPSATMAQCLGEAVLA</sequence>
<feature type="compositionally biased region" description="Basic and acidic residues" evidence="1">
    <location>
        <begin position="151"/>
        <end position="164"/>
    </location>
</feature>
<evidence type="ECO:0000313" key="2">
    <source>
        <dbReference type="EMBL" id="KAK2589479.1"/>
    </source>
</evidence>
<feature type="compositionally biased region" description="Polar residues" evidence="1">
    <location>
        <begin position="176"/>
        <end position="187"/>
    </location>
</feature>
<keyword evidence="3" id="KW-1185">Reference proteome</keyword>
<dbReference type="AlphaFoldDB" id="A0AAJ0CAF2"/>
<proteinExistence type="predicted"/>